<feature type="transmembrane region" description="Helical" evidence="1">
    <location>
        <begin position="55"/>
        <end position="76"/>
    </location>
</feature>
<dbReference type="AlphaFoldDB" id="A0A6C0IYU1"/>
<dbReference type="EMBL" id="MN740283">
    <property type="protein sequence ID" value="QHT97749.1"/>
    <property type="molecule type" value="Genomic_DNA"/>
</dbReference>
<proteinExistence type="predicted"/>
<dbReference type="Pfam" id="PF18898">
    <property type="entry name" value="DUF5654"/>
    <property type="match status" value="1"/>
</dbReference>
<sequence length="94" mass="10440">MPKALVLVDEGGKITVTGVCKLSYLLILASLVYLAALAVNDFAQQVLEKYVRKDGLFGYFIYAVLTVFLVIFAVYLGCWWSPDLVEYINVSPIS</sequence>
<evidence type="ECO:0000313" key="2">
    <source>
        <dbReference type="EMBL" id="QHT97749.1"/>
    </source>
</evidence>
<dbReference type="InterPro" id="IPR043713">
    <property type="entry name" value="DUF5654"/>
</dbReference>
<name>A0A6C0IYU1_9ZZZZ</name>
<accession>A0A6C0IYU1</accession>
<feature type="transmembrane region" description="Helical" evidence="1">
    <location>
        <begin position="22"/>
        <end position="43"/>
    </location>
</feature>
<evidence type="ECO:0000256" key="1">
    <source>
        <dbReference type="SAM" id="Phobius"/>
    </source>
</evidence>
<keyword evidence="1" id="KW-0812">Transmembrane</keyword>
<organism evidence="2">
    <name type="scientific">viral metagenome</name>
    <dbReference type="NCBI Taxonomy" id="1070528"/>
    <lineage>
        <taxon>unclassified sequences</taxon>
        <taxon>metagenomes</taxon>
        <taxon>organismal metagenomes</taxon>
    </lineage>
</organism>
<protein>
    <submittedName>
        <fullName evidence="2">Uncharacterized protein</fullName>
    </submittedName>
</protein>
<keyword evidence="1" id="KW-0472">Membrane</keyword>
<reference evidence="2" key="1">
    <citation type="journal article" date="2020" name="Nature">
        <title>Giant virus diversity and host interactions through global metagenomics.</title>
        <authorList>
            <person name="Schulz F."/>
            <person name="Roux S."/>
            <person name="Paez-Espino D."/>
            <person name="Jungbluth S."/>
            <person name="Walsh D.A."/>
            <person name="Denef V.J."/>
            <person name="McMahon K.D."/>
            <person name="Konstantinidis K.T."/>
            <person name="Eloe-Fadrosh E.A."/>
            <person name="Kyrpides N.C."/>
            <person name="Woyke T."/>
        </authorList>
    </citation>
    <scope>NUCLEOTIDE SEQUENCE</scope>
    <source>
        <strain evidence="2">GVMAG-M-3300025572-1</strain>
    </source>
</reference>
<keyword evidence="1" id="KW-1133">Transmembrane helix</keyword>